<evidence type="ECO:0000313" key="6">
    <source>
        <dbReference type="Proteomes" id="UP000606935"/>
    </source>
</evidence>
<dbReference type="PROSITE" id="PS50995">
    <property type="entry name" value="HTH_MARR_2"/>
    <property type="match status" value="1"/>
</dbReference>
<dbReference type="Pfam" id="PF01047">
    <property type="entry name" value="MarR"/>
    <property type="match status" value="1"/>
</dbReference>
<keyword evidence="3" id="KW-0804">Transcription</keyword>
<protein>
    <submittedName>
        <fullName evidence="5">MarR family transcriptional regulator</fullName>
    </submittedName>
</protein>
<dbReference type="SUPFAM" id="SSF46785">
    <property type="entry name" value="Winged helix' DNA-binding domain"/>
    <property type="match status" value="1"/>
</dbReference>
<dbReference type="AlphaFoldDB" id="A0A918DL91"/>
<evidence type="ECO:0000256" key="2">
    <source>
        <dbReference type="ARBA" id="ARBA00023125"/>
    </source>
</evidence>
<keyword evidence="6" id="KW-1185">Reference proteome</keyword>
<dbReference type="InterPro" id="IPR036388">
    <property type="entry name" value="WH-like_DNA-bd_sf"/>
</dbReference>
<dbReference type="EMBL" id="BMLS01000006">
    <property type="protein sequence ID" value="GGO73063.1"/>
    <property type="molecule type" value="Genomic_DNA"/>
</dbReference>
<evidence type="ECO:0000256" key="3">
    <source>
        <dbReference type="ARBA" id="ARBA00023163"/>
    </source>
</evidence>
<dbReference type="InterPro" id="IPR000835">
    <property type="entry name" value="HTH_MarR-typ"/>
</dbReference>
<organism evidence="5 6">
    <name type="scientific">Bowmanella pacifica</name>
    <dbReference type="NCBI Taxonomy" id="502051"/>
    <lineage>
        <taxon>Bacteria</taxon>
        <taxon>Pseudomonadati</taxon>
        <taxon>Pseudomonadota</taxon>
        <taxon>Gammaproteobacteria</taxon>
        <taxon>Alteromonadales</taxon>
        <taxon>Alteromonadaceae</taxon>
        <taxon>Bowmanella</taxon>
    </lineage>
</organism>
<dbReference type="Proteomes" id="UP000606935">
    <property type="component" value="Unassembled WGS sequence"/>
</dbReference>
<dbReference type="SMART" id="SM00347">
    <property type="entry name" value="HTH_MARR"/>
    <property type="match status" value="1"/>
</dbReference>
<reference evidence="5" key="1">
    <citation type="journal article" date="2014" name="Int. J. Syst. Evol. Microbiol.">
        <title>Complete genome sequence of Corynebacterium casei LMG S-19264T (=DSM 44701T), isolated from a smear-ripened cheese.</title>
        <authorList>
            <consortium name="US DOE Joint Genome Institute (JGI-PGF)"/>
            <person name="Walter F."/>
            <person name="Albersmeier A."/>
            <person name="Kalinowski J."/>
            <person name="Ruckert C."/>
        </authorList>
    </citation>
    <scope>NUCLEOTIDE SEQUENCE</scope>
    <source>
        <strain evidence="5">CGMCC 1.7086</strain>
    </source>
</reference>
<accession>A0A918DL91</accession>
<reference evidence="5" key="2">
    <citation type="submission" date="2020-09" db="EMBL/GenBank/DDBJ databases">
        <authorList>
            <person name="Sun Q."/>
            <person name="Zhou Y."/>
        </authorList>
    </citation>
    <scope>NUCLEOTIDE SEQUENCE</scope>
    <source>
        <strain evidence="5">CGMCC 1.7086</strain>
    </source>
</reference>
<dbReference type="PRINTS" id="PR00598">
    <property type="entry name" value="HTHMARR"/>
</dbReference>
<feature type="domain" description="HTH marR-type" evidence="4">
    <location>
        <begin position="36"/>
        <end position="171"/>
    </location>
</feature>
<keyword evidence="2" id="KW-0238">DNA-binding</keyword>
<dbReference type="PANTHER" id="PTHR42756">
    <property type="entry name" value="TRANSCRIPTIONAL REGULATOR, MARR"/>
    <property type="match status" value="1"/>
</dbReference>
<dbReference type="GO" id="GO:0003700">
    <property type="term" value="F:DNA-binding transcription factor activity"/>
    <property type="evidence" value="ECO:0007669"/>
    <property type="project" value="InterPro"/>
</dbReference>
<sequence>MSVCLMSTIDVSTQSDDLDEFARQWQSEGIEGDLLPMKIIGRMFRLMKTIEVEVGRCHEAFDLKYGEFDVLATLRRTGAPHCLTPSQLHQSMLLSSGAMTNRLDKLEQKGLIARAHSQEDRRSVKVQLTDKGKQVIEAVFPLHMQTLRSLLNNMDTSSRELLAGALKQWLAGIQD</sequence>
<name>A0A918DL91_9ALTE</name>
<proteinExistence type="predicted"/>
<evidence type="ECO:0000259" key="4">
    <source>
        <dbReference type="PROSITE" id="PS50995"/>
    </source>
</evidence>
<evidence type="ECO:0000256" key="1">
    <source>
        <dbReference type="ARBA" id="ARBA00023015"/>
    </source>
</evidence>
<dbReference type="PROSITE" id="PS01117">
    <property type="entry name" value="HTH_MARR_1"/>
    <property type="match status" value="1"/>
</dbReference>
<dbReference type="GO" id="GO:0003677">
    <property type="term" value="F:DNA binding"/>
    <property type="evidence" value="ECO:0007669"/>
    <property type="project" value="UniProtKB-KW"/>
</dbReference>
<comment type="caution">
    <text evidence="5">The sequence shown here is derived from an EMBL/GenBank/DDBJ whole genome shotgun (WGS) entry which is preliminary data.</text>
</comment>
<dbReference type="PANTHER" id="PTHR42756:SF1">
    <property type="entry name" value="TRANSCRIPTIONAL REPRESSOR OF EMRAB OPERON"/>
    <property type="match status" value="1"/>
</dbReference>
<dbReference type="InterPro" id="IPR023187">
    <property type="entry name" value="Tscrpt_reg_MarR-type_CS"/>
</dbReference>
<dbReference type="InterPro" id="IPR036390">
    <property type="entry name" value="WH_DNA-bd_sf"/>
</dbReference>
<gene>
    <name evidence="5" type="ORF">GCM10010982_32720</name>
</gene>
<keyword evidence="1" id="KW-0805">Transcription regulation</keyword>
<dbReference type="Gene3D" id="1.10.10.10">
    <property type="entry name" value="Winged helix-like DNA-binding domain superfamily/Winged helix DNA-binding domain"/>
    <property type="match status" value="1"/>
</dbReference>
<evidence type="ECO:0000313" key="5">
    <source>
        <dbReference type="EMBL" id="GGO73063.1"/>
    </source>
</evidence>